<accession>A0A8X7RHJ7</accession>
<reference evidence="2 3" key="1">
    <citation type="submission" date="2020-02" db="EMBL/GenBank/DDBJ databases">
        <authorList>
            <person name="Ma Q."/>
            <person name="Huang Y."/>
            <person name="Song X."/>
            <person name="Pei D."/>
        </authorList>
    </citation>
    <scope>NUCLEOTIDE SEQUENCE [LARGE SCALE GENOMIC DNA]</scope>
    <source>
        <strain evidence="2">Sxm20200214</strain>
        <tissue evidence="2">Leaf</tissue>
    </source>
</reference>
<evidence type="ECO:0000313" key="2">
    <source>
        <dbReference type="EMBL" id="KAG2285474.1"/>
    </source>
</evidence>
<dbReference type="Pfam" id="PF07734">
    <property type="entry name" value="FBA_1"/>
    <property type="match status" value="1"/>
</dbReference>
<dbReference type="OrthoDB" id="10366871at2759"/>
<evidence type="ECO:0000313" key="3">
    <source>
        <dbReference type="Proteomes" id="UP000886595"/>
    </source>
</evidence>
<name>A0A8X7RHJ7_BRACI</name>
<dbReference type="InterPro" id="IPR017451">
    <property type="entry name" value="F-box-assoc_interact_dom"/>
</dbReference>
<dbReference type="EMBL" id="JAAMPC010000010">
    <property type="protein sequence ID" value="KAG2285474.1"/>
    <property type="molecule type" value="Genomic_DNA"/>
</dbReference>
<sequence>MDSSRLVVGNPYLGQRRWIEPRHSFQRGDSFSLGYDNNNLNHKILRIFDEIHPVTDRNVLGLELYDFSSSSWKVLDATQGWQIRSHQHSVSLKGNAYFTTSVAGFFDAFSFHNRELWTASASAVSFFEGLHFTYFSCVRQDDRQDELSVLYQSWESPKTIEISVTDKIGPDVVSWTKFLKVDFGYWFETCSRRFLVDEEKKIAVVFLLERAKACWYQTAHVFGQDGYFKSVLDATQGWQIRSHQHSVSLKGNAYFTTSVAGFFVCFHFTTESFGPLLPLPPFHSYEGLHFTYFSCVRQDDRQDELSVLYQSWESPKTIEISVTDKIGPDVVSWTKFLKVDFGYWFETCSRRFLVDEEKKIAVVFLLERAKACWYQTAHVFGQDGYFKSVRIREAPDLGKPCYPHERYCAPLFCSSYLPSLVQLNQPG</sequence>
<proteinExistence type="predicted"/>
<dbReference type="AlphaFoldDB" id="A0A8X7RHJ7"/>
<dbReference type="NCBIfam" id="TIGR01640">
    <property type="entry name" value="F_box_assoc_1"/>
    <property type="match status" value="2"/>
</dbReference>
<dbReference type="Proteomes" id="UP000886595">
    <property type="component" value="Unassembled WGS sequence"/>
</dbReference>
<gene>
    <name evidence="2" type="ORF">Bca52824_045078</name>
</gene>
<comment type="caution">
    <text evidence="2">The sequence shown here is derived from an EMBL/GenBank/DDBJ whole genome shotgun (WGS) entry which is preliminary data.</text>
</comment>
<feature type="domain" description="F-box associated beta-propeller type 1" evidence="1">
    <location>
        <begin position="3"/>
        <end position="231"/>
    </location>
</feature>
<organism evidence="2 3">
    <name type="scientific">Brassica carinata</name>
    <name type="common">Ethiopian mustard</name>
    <name type="synonym">Abyssinian cabbage</name>
    <dbReference type="NCBI Taxonomy" id="52824"/>
    <lineage>
        <taxon>Eukaryota</taxon>
        <taxon>Viridiplantae</taxon>
        <taxon>Streptophyta</taxon>
        <taxon>Embryophyta</taxon>
        <taxon>Tracheophyta</taxon>
        <taxon>Spermatophyta</taxon>
        <taxon>Magnoliopsida</taxon>
        <taxon>eudicotyledons</taxon>
        <taxon>Gunneridae</taxon>
        <taxon>Pentapetalae</taxon>
        <taxon>rosids</taxon>
        <taxon>malvids</taxon>
        <taxon>Brassicales</taxon>
        <taxon>Brassicaceae</taxon>
        <taxon>Brassiceae</taxon>
        <taxon>Brassica</taxon>
    </lineage>
</organism>
<evidence type="ECO:0000259" key="1">
    <source>
        <dbReference type="Pfam" id="PF07734"/>
    </source>
</evidence>
<keyword evidence="3" id="KW-1185">Reference proteome</keyword>
<protein>
    <recommendedName>
        <fullName evidence="1">F-box associated beta-propeller type 1 domain-containing protein</fullName>
    </recommendedName>
</protein>
<dbReference type="InterPro" id="IPR006527">
    <property type="entry name" value="F-box-assoc_dom_typ1"/>
</dbReference>